<evidence type="ECO:0000313" key="3">
    <source>
        <dbReference type="Proteomes" id="UP000887013"/>
    </source>
</evidence>
<organism evidence="2 3">
    <name type="scientific">Nephila pilipes</name>
    <name type="common">Giant wood spider</name>
    <name type="synonym">Nephila maculata</name>
    <dbReference type="NCBI Taxonomy" id="299642"/>
    <lineage>
        <taxon>Eukaryota</taxon>
        <taxon>Metazoa</taxon>
        <taxon>Ecdysozoa</taxon>
        <taxon>Arthropoda</taxon>
        <taxon>Chelicerata</taxon>
        <taxon>Arachnida</taxon>
        <taxon>Araneae</taxon>
        <taxon>Araneomorphae</taxon>
        <taxon>Entelegynae</taxon>
        <taxon>Araneoidea</taxon>
        <taxon>Nephilidae</taxon>
        <taxon>Nephila</taxon>
    </lineage>
</organism>
<dbReference type="Gene3D" id="3.30.710.10">
    <property type="entry name" value="Potassium Channel Kv1.1, Chain A"/>
    <property type="match status" value="1"/>
</dbReference>
<dbReference type="SMART" id="SM00225">
    <property type="entry name" value="BTB"/>
    <property type="match status" value="1"/>
</dbReference>
<proteinExistence type="predicted"/>
<protein>
    <submittedName>
        <fullName evidence="2">Speckle-type POZ protein</fullName>
    </submittedName>
</protein>
<evidence type="ECO:0000313" key="2">
    <source>
        <dbReference type="EMBL" id="GFU19239.1"/>
    </source>
</evidence>
<name>A0A8X6UKD0_NEPPI</name>
<dbReference type="AlphaFoldDB" id="A0A8X6UKD0"/>
<dbReference type="EMBL" id="BMAW01126997">
    <property type="protein sequence ID" value="GFU19239.1"/>
    <property type="molecule type" value="Genomic_DNA"/>
</dbReference>
<comment type="caution">
    <text evidence="2">The sequence shown here is derived from an EMBL/GenBank/DDBJ whole genome shotgun (WGS) entry which is preliminary data.</text>
</comment>
<dbReference type="OrthoDB" id="6359943at2759"/>
<dbReference type="SUPFAM" id="SSF54695">
    <property type="entry name" value="POZ domain"/>
    <property type="match status" value="1"/>
</dbReference>
<dbReference type="InterPro" id="IPR000210">
    <property type="entry name" value="BTB/POZ_dom"/>
</dbReference>
<dbReference type="Proteomes" id="UP000887013">
    <property type="component" value="Unassembled WGS sequence"/>
</dbReference>
<keyword evidence="3" id="KW-1185">Reference proteome</keyword>
<accession>A0A8X6UKD0</accession>
<gene>
    <name evidence="2" type="primary">NCL1_16981</name>
    <name evidence="2" type="ORF">NPIL_389181</name>
</gene>
<dbReference type="Pfam" id="PF00651">
    <property type="entry name" value="BTB"/>
    <property type="match status" value="1"/>
</dbReference>
<dbReference type="InterPro" id="IPR011333">
    <property type="entry name" value="SKP1/BTB/POZ_sf"/>
</dbReference>
<dbReference type="PROSITE" id="PS50097">
    <property type="entry name" value="BTB"/>
    <property type="match status" value="1"/>
</dbReference>
<reference evidence="2" key="1">
    <citation type="submission" date="2020-08" db="EMBL/GenBank/DDBJ databases">
        <title>Multicomponent nature underlies the extraordinary mechanical properties of spider dragline silk.</title>
        <authorList>
            <person name="Kono N."/>
            <person name="Nakamura H."/>
            <person name="Mori M."/>
            <person name="Yoshida Y."/>
            <person name="Ohtoshi R."/>
            <person name="Malay A.D."/>
            <person name="Moran D.A.P."/>
            <person name="Tomita M."/>
            <person name="Numata K."/>
            <person name="Arakawa K."/>
        </authorList>
    </citation>
    <scope>NUCLEOTIDE SEQUENCE</scope>
</reference>
<sequence length="325" mass="37794">MNNLLLQKDINSTLETVTRVDVSKDTLVWSIDNFSLLQQDPNLELCSPTLNNNSHNKPRWGIKVKKGNQFGTRFYDFYLILYTLPRHFYQPIRIELNVHREYDKKALLAREMYLSLHYKNEHVGNDVYLPVSEKIISIVQSQINSWTATSLRLECIISYKVHSIVSMKGNEELLPPNLSNISSFKQFYLSEKLSDFSLEVDDEVLPVHRLVLTYHSSVFAAMMESDMRENRDRLAVISDIPASVLKDLLHYMYCGMVENLTPEKAILVYEAADIYNVQHLKEECAHYLCNHMNDDISANVLRLANMYNDKKLETAVRLLLNRKNE</sequence>
<feature type="domain" description="BTB" evidence="1">
    <location>
        <begin position="194"/>
        <end position="261"/>
    </location>
</feature>
<dbReference type="PANTHER" id="PTHR24413">
    <property type="entry name" value="SPECKLE-TYPE POZ PROTEIN"/>
    <property type="match status" value="1"/>
</dbReference>
<dbReference type="CDD" id="cd18186">
    <property type="entry name" value="BTB_POZ_ZBTB_KLHL-like"/>
    <property type="match status" value="1"/>
</dbReference>
<evidence type="ECO:0000259" key="1">
    <source>
        <dbReference type="PROSITE" id="PS50097"/>
    </source>
</evidence>